<accession>A0A368YQ40</accession>
<comment type="caution">
    <text evidence="4">The sequence shown here is derived from an EMBL/GenBank/DDBJ whole genome shotgun (WGS) entry which is preliminary data.</text>
</comment>
<reference evidence="4 5" key="1">
    <citation type="submission" date="2018-07" db="EMBL/GenBank/DDBJ databases">
        <title>Genomic Encyclopedia of Type Strains, Phase III (KMG-III): the genomes of soil and plant-associated and newly described type strains.</title>
        <authorList>
            <person name="Whitman W."/>
        </authorList>
    </citation>
    <scope>NUCLEOTIDE SEQUENCE [LARGE SCALE GENOMIC DNA]</scope>
    <source>
        <strain evidence="4 5">31-25a</strain>
    </source>
</reference>
<dbReference type="GO" id="GO:0070402">
    <property type="term" value="F:NADPH binding"/>
    <property type="evidence" value="ECO:0007669"/>
    <property type="project" value="TreeGrafter"/>
</dbReference>
<gene>
    <name evidence="4" type="ORF">C7476_108156</name>
</gene>
<dbReference type="Gene3D" id="3.90.180.10">
    <property type="entry name" value="Medium-chain alcohol dehydrogenases, catalytic domain"/>
    <property type="match status" value="1"/>
</dbReference>
<dbReference type="GO" id="GO:0016651">
    <property type="term" value="F:oxidoreductase activity, acting on NAD(P)H"/>
    <property type="evidence" value="ECO:0007669"/>
    <property type="project" value="TreeGrafter"/>
</dbReference>
<protein>
    <submittedName>
        <fullName evidence="4">NADPH:quinone reductase-like Zn-dependent oxidoreductase</fullName>
    </submittedName>
</protein>
<keyword evidence="1" id="KW-0521">NADP</keyword>
<dbReference type="SUPFAM" id="SSF50129">
    <property type="entry name" value="GroES-like"/>
    <property type="match status" value="1"/>
</dbReference>
<dbReference type="PANTHER" id="PTHR48106">
    <property type="entry name" value="QUINONE OXIDOREDUCTASE PIG3-RELATED"/>
    <property type="match status" value="1"/>
</dbReference>
<dbReference type="Pfam" id="PF13602">
    <property type="entry name" value="ADH_zinc_N_2"/>
    <property type="match status" value="1"/>
</dbReference>
<evidence type="ECO:0000259" key="3">
    <source>
        <dbReference type="SMART" id="SM00829"/>
    </source>
</evidence>
<evidence type="ECO:0000313" key="4">
    <source>
        <dbReference type="EMBL" id="RCW82342.1"/>
    </source>
</evidence>
<evidence type="ECO:0000256" key="1">
    <source>
        <dbReference type="ARBA" id="ARBA00022857"/>
    </source>
</evidence>
<dbReference type="Pfam" id="PF08240">
    <property type="entry name" value="ADH_N"/>
    <property type="match status" value="1"/>
</dbReference>
<dbReference type="RefSeq" id="WP_114430811.1">
    <property type="nucleotide sequence ID" value="NZ_QPJM01000008.1"/>
</dbReference>
<dbReference type="Gene3D" id="3.40.50.720">
    <property type="entry name" value="NAD(P)-binding Rossmann-like Domain"/>
    <property type="match status" value="1"/>
</dbReference>
<dbReference type="SUPFAM" id="SSF51735">
    <property type="entry name" value="NAD(P)-binding Rossmann-fold domains"/>
    <property type="match status" value="1"/>
</dbReference>
<dbReference type="InterPro" id="IPR036291">
    <property type="entry name" value="NAD(P)-bd_dom_sf"/>
</dbReference>
<dbReference type="InterPro" id="IPR011032">
    <property type="entry name" value="GroES-like_sf"/>
</dbReference>
<dbReference type="EMBL" id="QPJM01000008">
    <property type="protein sequence ID" value="RCW82342.1"/>
    <property type="molecule type" value="Genomic_DNA"/>
</dbReference>
<proteinExistence type="predicted"/>
<dbReference type="PANTHER" id="PTHR48106:SF18">
    <property type="entry name" value="QUINONE OXIDOREDUCTASE PIG3"/>
    <property type="match status" value="1"/>
</dbReference>
<dbReference type="OrthoDB" id="9805883at2"/>
<feature type="domain" description="Enoyl reductase (ER)" evidence="3">
    <location>
        <begin position="14"/>
        <end position="339"/>
    </location>
</feature>
<name>A0A368YQ40_9HYPH</name>
<organism evidence="4 5">
    <name type="scientific">Phyllobacterium bourgognense</name>
    <dbReference type="NCBI Taxonomy" id="314236"/>
    <lineage>
        <taxon>Bacteria</taxon>
        <taxon>Pseudomonadati</taxon>
        <taxon>Pseudomonadota</taxon>
        <taxon>Alphaproteobacteria</taxon>
        <taxon>Hyphomicrobiales</taxon>
        <taxon>Phyllobacteriaceae</taxon>
        <taxon>Phyllobacterium</taxon>
    </lineage>
</organism>
<dbReference type="SMART" id="SM00829">
    <property type="entry name" value="PKS_ER"/>
    <property type="match status" value="1"/>
</dbReference>
<evidence type="ECO:0000256" key="2">
    <source>
        <dbReference type="ARBA" id="ARBA00023002"/>
    </source>
</evidence>
<dbReference type="AlphaFoldDB" id="A0A368YQ40"/>
<evidence type="ECO:0000313" key="5">
    <source>
        <dbReference type="Proteomes" id="UP000253324"/>
    </source>
</evidence>
<dbReference type="InterPro" id="IPR020843">
    <property type="entry name" value="ER"/>
</dbReference>
<sequence length="341" mass="36390">MPDKMQALVVTRPGGPEVLQVREVDLPRLRDETDVLVQVKATGINPADWQNRKNGAVYDSEGSSTAGPTILGIDGVGVVVGVGREVTNVKLGDEVWYVDGGYAGNPGSYAQYKVVRADYVTPKPKTIDFADAAALPVVALTAWEAVFEKARVSQDDHVLVHGGAGGLGHIAIQYLASLKARVAATVSSEAKAELVRGLGADLVINYRTENVEEALYAWRGAPGANVVFDFVGQANFAASFDHTAAYGRLVNTVVSDWPAGGNGTAEWKNLDISFVNIGLPQITRNHEQRLRQTAVLKQIADLVDRGGLRAHIDRIVSFAGVGEAQRALEAGETMGRPVLLI</sequence>
<dbReference type="Proteomes" id="UP000253324">
    <property type="component" value="Unassembled WGS sequence"/>
</dbReference>
<keyword evidence="2" id="KW-0560">Oxidoreductase</keyword>
<dbReference type="InterPro" id="IPR013154">
    <property type="entry name" value="ADH-like_N"/>
</dbReference>
<keyword evidence="5" id="KW-1185">Reference proteome</keyword>